<sequence length="124" mass="13908">MKLLLALCVAICFAGVYCDTAPKPEEVQYVKDCASKNNMDQKMIDDLKMQKTFFASQAAMCFTHCVMHHNGMLDDEGNMTDMFKKIPEAAECQSMTGNDKCETAAKIMDCMVKKENADMKDLNL</sequence>
<dbReference type="InterPro" id="IPR006170">
    <property type="entry name" value="PBP/GOBP"/>
</dbReference>
<evidence type="ECO:0000313" key="2">
    <source>
        <dbReference type="EMBL" id="QGW50310.1"/>
    </source>
</evidence>
<dbReference type="SUPFAM" id="SSF47565">
    <property type="entry name" value="Insect pheromone/odorant-binding proteins"/>
    <property type="match status" value="1"/>
</dbReference>
<dbReference type="AlphaFoldDB" id="A0A6B9CJL4"/>
<dbReference type="GO" id="GO:0005549">
    <property type="term" value="F:odorant binding"/>
    <property type="evidence" value="ECO:0007669"/>
    <property type="project" value="InterPro"/>
</dbReference>
<proteinExistence type="evidence at transcript level"/>
<organism evidence="2">
    <name type="scientific">Chouioia cunea</name>
    <dbReference type="NCBI Taxonomy" id="1570515"/>
    <lineage>
        <taxon>Eukaryota</taxon>
        <taxon>Metazoa</taxon>
        <taxon>Ecdysozoa</taxon>
        <taxon>Arthropoda</taxon>
        <taxon>Hexapoda</taxon>
        <taxon>Insecta</taxon>
        <taxon>Pterygota</taxon>
        <taxon>Neoptera</taxon>
        <taxon>Endopterygota</taxon>
        <taxon>Hymenoptera</taxon>
        <taxon>Apocrita</taxon>
        <taxon>Proctotrupomorpha</taxon>
        <taxon>Chalcidoidea</taxon>
        <taxon>Eulophidae</taxon>
        <taxon>Tetrastichinae</taxon>
        <taxon>Chouioia</taxon>
    </lineage>
</organism>
<dbReference type="EMBL" id="MN616818">
    <property type="protein sequence ID" value="QGW50310.1"/>
    <property type="molecule type" value="mRNA"/>
</dbReference>
<dbReference type="CDD" id="cd23992">
    <property type="entry name" value="PBP_GOBP"/>
    <property type="match status" value="1"/>
</dbReference>
<dbReference type="InterPro" id="IPR036728">
    <property type="entry name" value="PBP_GOBP_sf"/>
</dbReference>
<reference evidence="2" key="1">
    <citation type="journal article" date="2019" name="Sci. Rep.">
        <title>Full-Length Transcriptome Survey and Expression Analysis of Parasitoid Wasp Chouioia cunea upon Exposure to 1-Dodecene.</title>
        <authorList>
            <person name="Pan L."/>
            <person name="Guo M."/>
            <person name="Jin X."/>
            <person name="Sun Z."/>
            <person name="Jiang H."/>
            <person name="Han J."/>
            <person name="Wang Y."/>
            <person name="Yan C."/>
            <person name="Li M."/>
        </authorList>
    </citation>
    <scope>NUCLEOTIDE SEQUENCE</scope>
</reference>
<feature type="chain" id="PRO_5025370819" evidence="1">
    <location>
        <begin position="19"/>
        <end position="124"/>
    </location>
</feature>
<accession>A0A6B9CJL4</accession>
<keyword evidence="1" id="KW-0732">Signal</keyword>
<dbReference type="Pfam" id="PF01395">
    <property type="entry name" value="PBP_GOBP"/>
    <property type="match status" value="1"/>
</dbReference>
<dbReference type="SMR" id="A0A6B9CJL4"/>
<protein>
    <submittedName>
        <fullName evidence="2">Odorant-binding protein 15</fullName>
    </submittedName>
</protein>
<dbReference type="Gene3D" id="1.10.238.20">
    <property type="entry name" value="Pheromone/general odorant binding protein domain"/>
    <property type="match status" value="1"/>
</dbReference>
<name>A0A6B9CJL4_9HYME</name>
<feature type="signal peptide" evidence="1">
    <location>
        <begin position="1"/>
        <end position="18"/>
    </location>
</feature>
<evidence type="ECO:0000256" key="1">
    <source>
        <dbReference type="SAM" id="SignalP"/>
    </source>
</evidence>